<keyword evidence="1" id="KW-0472">Membrane</keyword>
<dbReference type="OrthoDB" id="141050at2"/>
<sequence>MTAALTSPISTVPNPVSEAAEKSPIQRGISAITLLLLWATAILGAVFIWRTFSEYIFEDAYITYRYADNIANGRGFVFTEGERVLGTTAPLYTLILALLGFLGADIPTASGLLFVGAIATVGLLGGFMLRGRGAPILGVAFAVFCSAGGPELYRFFGLETPFLIALLMGAVWAATLERFRLGAVLVAFAFLTRYDAALFAILYFGLLAWRDRRVPVRLGLLSTALVLPWLAFAQWYFGSVFPNTLGAKTGDTGPLTYLTAASARQWELSTSWLKRPGPWDVLGDHASLVLALVLGAGVIAGFVVALRERSIGTRILALYPLALMAGYSLIGPSIQFLWYPAPATYCAVLLSMLGLASLLKWLRILPLTEVALLPVLYLVAVAVVPHVEQKEKMFSDGGQYRYRVEAYETMARFVVSAGLSDQALLTLEPGYFAYLSDNPAIDQAGLVTKGIYFHGSSSRRTTLQEILEERQPGLFVCGNGRMPKGYLTVFTAGTRFELGLRKEVLDARFDSILGGARNVGDSDAPDIASPFEFRLDRRGRHHWIEQGGIATRVGALLKLDYDGQPYEDEFMLVGPGEHGAESPSFRIDFDSLEFLLAAKSEILTGAQLLVDGQAVLSSIGHFDAEDPRFERVVFDLAPWRGRVASIRFTQWAGAKHAVAFNEVRSRTDAERIVFDDFESGGSVGAWAKSFTEQPASLREAARAHGLHIYSSEHAAMSRGLEGELEQVSEPFVIEHDEIRFRMLDFGDELTSVTLLVDGQAVRTEQGNESEDSLGIFWDVSEFRGKQAVLEIVDHATADGLWVGIDDIVFATMK</sequence>
<feature type="transmembrane region" description="Helical" evidence="1">
    <location>
        <begin position="313"/>
        <end position="330"/>
    </location>
</feature>
<accession>A0A518EWR1</accession>
<reference evidence="2 3" key="1">
    <citation type="submission" date="2019-02" db="EMBL/GenBank/DDBJ databases">
        <title>Deep-cultivation of Planctomycetes and their phenomic and genomic characterization uncovers novel biology.</title>
        <authorList>
            <person name="Wiegand S."/>
            <person name="Jogler M."/>
            <person name="Boedeker C."/>
            <person name="Pinto D."/>
            <person name="Vollmers J."/>
            <person name="Rivas-Marin E."/>
            <person name="Kohn T."/>
            <person name="Peeters S.H."/>
            <person name="Heuer A."/>
            <person name="Rast P."/>
            <person name="Oberbeckmann S."/>
            <person name="Bunk B."/>
            <person name="Jeske O."/>
            <person name="Meyerdierks A."/>
            <person name="Storesund J.E."/>
            <person name="Kallscheuer N."/>
            <person name="Luecker S."/>
            <person name="Lage O.M."/>
            <person name="Pohl T."/>
            <person name="Merkel B.J."/>
            <person name="Hornburger P."/>
            <person name="Mueller R.-W."/>
            <person name="Bruemmer F."/>
            <person name="Labrenz M."/>
            <person name="Spormann A.M."/>
            <person name="Op den Camp H."/>
            <person name="Overmann J."/>
            <person name="Amann R."/>
            <person name="Jetten M.S.M."/>
            <person name="Mascher T."/>
            <person name="Medema M.H."/>
            <person name="Devos D.P."/>
            <person name="Kaster A.-K."/>
            <person name="Ovreas L."/>
            <person name="Rohde M."/>
            <person name="Galperin M.Y."/>
            <person name="Jogler C."/>
        </authorList>
    </citation>
    <scope>NUCLEOTIDE SEQUENCE [LARGE SCALE GENOMIC DNA]</scope>
    <source>
        <strain evidence="2 3">Poly30</strain>
    </source>
</reference>
<protein>
    <recommendedName>
        <fullName evidence="4">Glycosyltransferase RgtA/B/C/D-like domain-containing protein</fullName>
    </recommendedName>
</protein>
<keyword evidence="1" id="KW-0812">Transmembrane</keyword>
<feature type="transmembrane region" description="Helical" evidence="1">
    <location>
        <begin position="218"/>
        <end position="237"/>
    </location>
</feature>
<proteinExistence type="predicted"/>
<evidence type="ECO:0000256" key="1">
    <source>
        <dbReference type="SAM" id="Phobius"/>
    </source>
</evidence>
<feature type="transmembrane region" description="Helical" evidence="1">
    <location>
        <begin position="181"/>
        <end position="206"/>
    </location>
</feature>
<dbReference type="EMBL" id="CP036434">
    <property type="protein sequence ID" value="QDV08532.1"/>
    <property type="molecule type" value="Genomic_DNA"/>
</dbReference>
<feature type="transmembrane region" description="Helical" evidence="1">
    <location>
        <begin position="286"/>
        <end position="306"/>
    </location>
</feature>
<evidence type="ECO:0008006" key="4">
    <source>
        <dbReference type="Google" id="ProtNLM"/>
    </source>
</evidence>
<dbReference type="RefSeq" id="WP_145201362.1">
    <property type="nucleotide sequence ID" value="NZ_CP036434.1"/>
</dbReference>
<feature type="transmembrane region" description="Helical" evidence="1">
    <location>
        <begin position="110"/>
        <end position="131"/>
    </location>
</feature>
<evidence type="ECO:0000313" key="3">
    <source>
        <dbReference type="Proteomes" id="UP000320390"/>
    </source>
</evidence>
<feature type="transmembrane region" description="Helical" evidence="1">
    <location>
        <begin position="84"/>
        <end position="104"/>
    </location>
</feature>
<keyword evidence="1" id="KW-1133">Transmembrane helix</keyword>
<name>A0A518EWR1_9BACT</name>
<dbReference type="AlphaFoldDB" id="A0A518EWR1"/>
<keyword evidence="3" id="KW-1185">Reference proteome</keyword>
<organism evidence="2 3">
    <name type="scientific">Saltatorellus ferox</name>
    <dbReference type="NCBI Taxonomy" id="2528018"/>
    <lineage>
        <taxon>Bacteria</taxon>
        <taxon>Pseudomonadati</taxon>
        <taxon>Planctomycetota</taxon>
        <taxon>Planctomycetia</taxon>
        <taxon>Planctomycetia incertae sedis</taxon>
        <taxon>Saltatorellus</taxon>
    </lineage>
</organism>
<evidence type="ECO:0000313" key="2">
    <source>
        <dbReference type="EMBL" id="QDV08532.1"/>
    </source>
</evidence>
<feature type="transmembrane region" description="Helical" evidence="1">
    <location>
        <begin position="370"/>
        <end position="387"/>
    </location>
</feature>
<dbReference type="Proteomes" id="UP000320390">
    <property type="component" value="Chromosome"/>
</dbReference>
<feature type="transmembrane region" description="Helical" evidence="1">
    <location>
        <begin position="152"/>
        <end position="175"/>
    </location>
</feature>
<feature type="transmembrane region" description="Helical" evidence="1">
    <location>
        <begin position="29"/>
        <end position="49"/>
    </location>
</feature>
<feature type="transmembrane region" description="Helical" evidence="1">
    <location>
        <begin position="336"/>
        <end position="358"/>
    </location>
</feature>
<gene>
    <name evidence="2" type="ORF">Poly30_40800</name>
</gene>